<reference evidence="2" key="1">
    <citation type="journal article" date="2013" name="Nat. Commun.">
        <title>Whole-genome sequencing of Oryza brachyantha reveals mechanisms underlying Oryza genome evolution.</title>
        <authorList>
            <person name="Chen J."/>
            <person name="Huang Q."/>
            <person name="Gao D."/>
            <person name="Wang J."/>
            <person name="Lang Y."/>
            <person name="Liu T."/>
            <person name="Li B."/>
            <person name="Bai Z."/>
            <person name="Luis Goicoechea J."/>
            <person name="Liang C."/>
            <person name="Chen C."/>
            <person name="Zhang W."/>
            <person name="Sun S."/>
            <person name="Liao Y."/>
            <person name="Zhang X."/>
            <person name="Yang L."/>
            <person name="Song C."/>
            <person name="Wang M."/>
            <person name="Shi J."/>
            <person name="Liu G."/>
            <person name="Liu J."/>
            <person name="Zhou H."/>
            <person name="Zhou W."/>
            <person name="Yu Q."/>
            <person name="An N."/>
            <person name="Chen Y."/>
            <person name="Cai Q."/>
            <person name="Wang B."/>
            <person name="Liu B."/>
            <person name="Min J."/>
            <person name="Huang Y."/>
            <person name="Wu H."/>
            <person name="Li Z."/>
            <person name="Zhang Y."/>
            <person name="Yin Y."/>
            <person name="Song W."/>
            <person name="Jiang J."/>
            <person name="Jackson S.A."/>
            <person name="Wing R.A."/>
            <person name="Wang J."/>
            <person name="Chen M."/>
        </authorList>
    </citation>
    <scope>NUCLEOTIDE SEQUENCE [LARGE SCALE GENOMIC DNA]</scope>
    <source>
        <strain evidence="2">cv. IRGC 101232</strain>
    </source>
</reference>
<dbReference type="Proteomes" id="UP000006038">
    <property type="component" value="Chromosome 5"/>
</dbReference>
<evidence type="ECO:0000256" key="1">
    <source>
        <dbReference type="SAM" id="MobiDB-lite"/>
    </source>
</evidence>
<protein>
    <submittedName>
        <fullName evidence="2">Uncharacterized protein</fullName>
    </submittedName>
</protein>
<reference evidence="2" key="2">
    <citation type="submission" date="2013-04" db="UniProtKB">
        <authorList>
            <consortium name="EnsemblPlants"/>
        </authorList>
    </citation>
    <scope>IDENTIFICATION</scope>
</reference>
<dbReference type="eggNOG" id="ENOG502R5YU">
    <property type="taxonomic scope" value="Eukaryota"/>
</dbReference>
<dbReference type="AlphaFoldDB" id="J3M5E9"/>
<keyword evidence="3" id="KW-1185">Reference proteome</keyword>
<dbReference type="HOGENOM" id="CLU_042724_0_0_1"/>
<evidence type="ECO:0000313" key="2">
    <source>
        <dbReference type="EnsemblPlants" id="OB05G18230.1"/>
    </source>
</evidence>
<evidence type="ECO:0000313" key="3">
    <source>
        <dbReference type="Proteomes" id="UP000006038"/>
    </source>
</evidence>
<dbReference type="EnsemblPlants" id="OB05G18230.1">
    <property type="protein sequence ID" value="OB05G18230.1"/>
    <property type="gene ID" value="OB05G18230"/>
</dbReference>
<sequence>MALSCGRRRQRGRRAGDGGGGRPFHDGKGGFFERDSEGHGRDADGQHGEDVAEEGTEEKKASLKVSSELFAGDSASAEDCAKRFEIEEVRVNSDEPQDIQRGDDEQLIEEVIIFEIQRGAEAIVHSDGLPEKHQIQDLPIDWFEEETKSRYGIKSGDSFPTVLSAITSEFHDFSVKNGVERLTMDFLDERNQKEAVLLDTSSHCGIGNNHCKYSEEYFDDTEIPAPSSSEISDFIDKHETREVVLDDCGNDDTLIVLASKDGSAHDAILYDHKDNTSEQKDQNNLAGLVDSVVVLFNQQEEIQNAIVSDDSRIPEALLNIESSSIASTYCDSSDKHQNLQEVPDSLASGDNIDEVASLQSSVPENAEDKDERSNANCISEGASYGNRMPLVRRSPAPWWNLCGVIDVFAGCKD</sequence>
<feature type="compositionally biased region" description="Basic and acidic residues" evidence="1">
    <location>
        <begin position="23"/>
        <end position="50"/>
    </location>
</feature>
<accession>J3M5E9</accession>
<feature type="compositionally biased region" description="Basic residues" evidence="1">
    <location>
        <begin position="1"/>
        <end position="13"/>
    </location>
</feature>
<dbReference type="Gramene" id="OB05G18230.1">
    <property type="protein sequence ID" value="OB05G18230.1"/>
    <property type="gene ID" value="OB05G18230"/>
</dbReference>
<dbReference type="OMA" id="MHTDDEK"/>
<proteinExistence type="predicted"/>
<name>J3M5E9_ORYBR</name>
<organism evidence="2">
    <name type="scientific">Oryza brachyantha</name>
    <name type="common">malo sina</name>
    <dbReference type="NCBI Taxonomy" id="4533"/>
    <lineage>
        <taxon>Eukaryota</taxon>
        <taxon>Viridiplantae</taxon>
        <taxon>Streptophyta</taxon>
        <taxon>Embryophyta</taxon>
        <taxon>Tracheophyta</taxon>
        <taxon>Spermatophyta</taxon>
        <taxon>Magnoliopsida</taxon>
        <taxon>Liliopsida</taxon>
        <taxon>Poales</taxon>
        <taxon>Poaceae</taxon>
        <taxon>BOP clade</taxon>
        <taxon>Oryzoideae</taxon>
        <taxon>Oryzeae</taxon>
        <taxon>Oryzinae</taxon>
        <taxon>Oryza</taxon>
    </lineage>
</organism>
<feature type="region of interest" description="Disordered" evidence="1">
    <location>
        <begin position="1"/>
        <end position="65"/>
    </location>
</feature>